<keyword evidence="4" id="KW-0223">Dioxygenase</keyword>
<evidence type="ECO:0000313" key="4">
    <source>
        <dbReference type="EMBL" id="JAI54462.1"/>
    </source>
</evidence>
<dbReference type="AlphaFoldDB" id="A0A0P4VJQ5"/>
<dbReference type="SUPFAM" id="SSF51182">
    <property type="entry name" value="RmlC-like cupins"/>
    <property type="match status" value="1"/>
</dbReference>
<sequence>MEAIKRQALATFRNHNGFEENLSMLVSLMNKLTSSDVSLDHRLLNNPVGNNWAPVTYVGIMDNEHFTISMFVLRQGSKLPLHDHPLMHGICKVVHGKVRMRNFSFTSDPLSTLVEGTVMVTRDGDREVTATDPAVVLSPTRGNIHEISALDGPAAFVDVLAPPYKSLIVGYGPRPCHYYLELDCEEENAQKLIKIADHPEYWTDIAPYQGP</sequence>
<evidence type="ECO:0000256" key="3">
    <source>
        <dbReference type="ARBA" id="ARBA00023004"/>
    </source>
</evidence>
<dbReference type="Gene3D" id="2.60.120.10">
    <property type="entry name" value="Jelly Rolls"/>
    <property type="match status" value="1"/>
</dbReference>
<dbReference type="GO" id="GO:0046872">
    <property type="term" value="F:metal ion binding"/>
    <property type="evidence" value="ECO:0007669"/>
    <property type="project" value="UniProtKB-KW"/>
</dbReference>
<dbReference type="InterPro" id="IPR012864">
    <property type="entry name" value="PCO/ADO"/>
</dbReference>
<dbReference type="PANTHER" id="PTHR22966:SF61">
    <property type="entry name" value="2-AMINOETHANETHIOL DIOXYGENASE"/>
    <property type="match status" value="1"/>
</dbReference>
<protein>
    <submittedName>
        <fullName evidence="4">Putative 2-aminoethanethiol cysteamine dioxygenase b</fullName>
    </submittedName>
</protein>
<keyword evidence="3" id="KW-0408">Iron</keyword>
<dbReference type="Pfam" id="PF07847">
    <property type="entry name" value="PCO_ADO"/>
    <property type="match status" value="1"/>
</dbReference>
<accession>A0A0P4VJQ5</accession>
<proteinExistence type="evidence at transcript level"/>
<dbReference type="InterPro" id="IPR011051">
    <property type="entry name" value="RmlC_Cupin_sf"/>
</dbReference>
<evidence type="ECO:0000256" key="1">
    <source>
        <dbReference type="ARBA" id="ARBA00022723"/>
    </source>
</evidence>
<dbReference type="GO" id="GO:0016702">
    <property type="term" value="F:oxidoreductase activity, acting on single donors with incorporation of molecular oxygen, incorporation of two atoms of oxygen"/>
    <property type="evidence" value="ECO:0007669"/>
    <property type="project" value="InterPro"/>
</dbReference>
<organism evidence="4">
    <name type="scientific">Rhodnius neglectus</name>
    <dbReference type="NCBI Taxonomy" id="72488"/>
    <lineage>
        <taxon>Eukaryota</taxon>
        <taxon>Metazoa</taxon>
        <taxon>Ecdysozoa</taxon>
        <taxon>Arthropoda</taxon>
        <taxon>Hexapoda</taxon>
        <taxon>Insecta</taxon>
        <taxon>Pterygota</taxon>
        <taxon>Neoptera</taxon>
        <taxon>Paraneoptera</taxon>
        <taxon>Hemiptera</taxon>
        <taxon>Heteroptera</taxon>
        <taxon>Panheteroptera</taxon>
        <taxon>Cimicomorpha</taxon>
        <taxon>Reduviidae</taxon>
        <taxon>Triatominae</taxon>
        <taxon>Rhodnius</taxon>
    </lineage>
</organism>
<name>A0A0P4VJQ5_9HEMI</name>
<dbReference type="CDD" id="cd20289">
    <property type="entry name" value="cupin_ADO"/>
    <property type="match status" value="1"/>
</dbReference>
<dbReference type="EMBL" id="GDKW01002133">
    <property type="protein sequence ID" value="JAI54462.1"/>
    <property type="molecule type" value="mRNA"/>
</dbReference>
<keyword evidence="2" id="KW-0560">Oxidoreductase</keyword>
<evidence type="ECO:0000256" key="2">
    <source>
        <dbReference type="ARBA" id="ARBA00023002"/>
    </source>
</evidence>
<keyword evidence="1" id="KW-0479">Metal-binding</keyword>
<dbReference type="PANTHER" id="PTHR22966">
    <property type="entry name" value="2-AMINOETHANETHIOL DIOXYGENASE"/>
    <property type="match status" value="1"/>
</dbReference>
<reference evidence="4" key="1">
    <citation type="journal article" date="2016" name="PLoS Negl. Trop. Dis.">
        <title>A Deep Insight into the Sialome of Rhodnius neglectus, a Vector of Chagas Disease.</title>
        <authorList>
            <person name="Santiago P.B."/>
            <person name="Assumpcao T.C."/>
            <person name="Araujo C.N."/>
            <person name="Bastos I.M."/>
            <person name="Neves D."/>
            <person name="Silva I.G."/>
            <person name="Charneau S."/>
            <person name="Queiroz R.M."/>
            <person name="Raiol T."/>
            <person name="Oliveira J.V."/>
            <person name="Sousa M.V."/>
            <person name="Calvo E."/>
            <person name="Ribeiro J.M."/>
            <person name="Santana J.M."/>
        </authorList>
    </citation>
    <scope>NUCLEOTIDE SEQUENCE</scope>
    <source>
        <tissue evidence="4">Salivary glands</tissue>
    </source>
</reference>
<dbReference type="GO" id="GO:0005739">
    <property type="term" value="C:mitochondrion"/>
    <property type="evidence" value="ECO:0007669"/>
    <property type="project" value="TreeGrafter"/>
</dbReference>
<dbReference type="InterPro" id="IPR014710">
    <property type="entry name" value="RmlC-like_jellyroll"/>
</dbReference>